<dbReference type="AlphaFoldDB" id="A0A3M7PR40"/>
<proteinExistence type="predicted"/>
<sequence length="134" mass="16133">MITGECVFEKYSYPIFCFKKEPNKFKLIYRFYFVCNYLEFHNVVLKNLRLFCKELFWAIYFEIEKKEILKFETHTGLTEILGFNSLSEFLVMIYGCKVETGSKLISNYLALIFHLIISGFLKRKRPEIIIFNIY</sequence>
<dbReference type="Proteomes" id="UP000276133">
    <property type="component" value="Unassembled WGS sequence"/>
</dbReference>
<gene>
    <name evidence="1" type="ORF">BpHYR1_028689</name>
</gene>
<evidence type="ECO:0000313" key="2">
    <source>
        <dbReference type="Proteomes" id="UP000276133"/>
    </source>
</evidence>
<protein>
    <submittedName>
        <fullName evidence="1">Uncharacterized protein</fullName>
    </submittedName>
</protein>
<comment type="caution">
    <text evidence="1">The sequence shown here is derived from an EMBL/GenBank/DDBJ whole genome shotgun (WGS) entry which is preliminary data.</text>
</comment>
<name>A0A3M7PR40_BRAPC</name>
<organism evidence="1 2">
    <name type="scientific">Brachionus plicatilis</name>
    <name type="common">Marine rotifer</name>
    <name type="synonym">Brachionus muelleri</name>
    <dbReference type="NCBI Taxonomy" id="10195"/>
    <lineage>
        <taxon>Eukaryota</taxon>
        <taxon>Metazoa</taxon>
        <taxon>Spiralia</taxon>
        <taxon>Gnathifera</taxon>
        <taxon>Rotifera</taxon>
        <taxon>Eurotatoria</taxon>
        <taxon>Monogononta</taxon>
        <taxon>Pseudotrocha</taxon>
        <taxon>Ploima</taxon>
        <taxon>Brachionidae</taxon>
        <taxon>Brachionus</taxon>
    </lineage>
</organism>
<reference evidence="1 2" key="1">
    <citation type="journal article" date="2018" name="Sci. Rep.">
        <title>Genomic signatures of local adaptation to the degree of environmental predictability in rotifers.</title>
        <authorList>
            <person name="Franch-Gras L."/>
            <person name="Hahn C."/>
            <person name="Garcia-Roger E.M."/>
            <person name="Carmona M.J."/>
            <person name="Serra M."/>
            <person name="Gomez A."/>
        </authorList>
    </citation>
    <scope>NUCLEOTIDE SEQUENCE [LARGE SCALE GENOMIC DNA]</scope>
    <source>
        <strain evidence="1">HYR1</strain>
    </source>
</reference>
<keyword evidence="2" id="KW-1185">Reference proteome</keyword>
<accession>A0A3M7PR40</accession>
<dbReference type="EMBL" id="REGN01009250">
    <property type="protein sequence ID" value="RNA01586.1"/>
    <property type="molecule type" value="Genomic_DNA"/>
</dbReference>
<evidence type="ECO:0000313" key="1">
    <source>
        <dbReference type="EMBL" id="RNA01586.1"/>
    </source>
</evidence>